<accession>A0AC60QKU2</accession>
<sequence length="333" mass="36819">MWPLWLALYHLPEVTVFGSAASSGQKPGGKSASSRIAFMTPATEKQQVQWRQILATLPKKRDCRSPEGQAVHVIGNTDVPDKARRVLCLGPKFCNQPELSKPELLSMVRSTAARADVETVEGVIRDGVDCLRRSSKGISSIRTADTISALREANLKLLLSDKEGGFAIVPDDIYNQKAAEAITSNFTLLKNYKPEKTKKEAVKLCERLNLTKLASSVRSCKGLSLEAFFSAKTHKMACPFRVIVSERGTWQRLLGHYLQKSLSVLEVEDPYLVRTPSMVSDYLHQLPKGKVGSPDVRTFPSHDPEGCAFANHPRRASHPGRAPTWRRPTACLS</sequence>
<comment type="caution">
    <text evidence="1">The sequence shown here is derived from an EMBL/GenBank/DDBJ whole genome shotgun (WGS) entry which is preliminary data.</text>
</comment>
<dbReference type="EMBL" id="JABSTQ010008020">
    <property type="protein sequence ID" value="KAG0434991.1"/>
    <property type="molecule type" value="Genomic_DNA"/>
</dbReference>
<reference evidence="1 2" key="1">
    <citation type="journal article" date="2020" name="Cell">
        <title>Large-Scale Comparative Analyses of Tick Genomes Elucidate Their Genetic Diversity and Vector Capacities.</title>
        <authorList>
            <consortium name="Tick Genome and Microbiome Consortium (TIGMIC)"/>
            <person name="Jia N."/>
            <person name="Wang J."/>
            <person name="Shi W."/>
            <person name="Du L."/>
            <person name="Sun Y."/>
            <person name="Zhan W."/>
            <person name="Jiang J.F."/>
            <person name="Wang Q."/>
            <person name="Zhang B."/>
            <person name="Ji P."/>
            <person name="Bell-Sakyi L."/>
            <person name="Cui X.M."/>
            <person name="Yuan T.T."/>
            <person name="Jiang B.G."/>
            <person name="Yang W.F."/>
            <person name="Lam T.T."/>
            <person name="Chang Q.C."/>
            <person name="Ding S.J."/>
            <person name="Wang X.J."/>
            <person name="Zhu J.G."/>
            <person name="Ruan X.D."/>
            <person name="Zhao L."/>
            <person name="Wei J.T."/>
            <person name="Ye R.Z."/>
            <person name="Que T.C."/>
            <person name="Du C.H."/>
            <person name="Zhou Y.H."/>
            <person name="Cheng J.X."/>
            <person name="Dai P.F."/>
            <person name="Guo W.B."/>
            <person name="Han X.H."/>
            <person name="Huang E.J."/>
            <person name="Li L.F."/>
            <person name="Wei W."/>
            <person name="Gao Y.C."/>
            <person name="Liu J.Z."/>
            <person name="Shao H.Z."/>
            <person name="Wang X."/>
            <person name="Wang C.C."/>
            <person name="Yang T.C."/>
            <person name="Huo Q.B."/>
            <person name="Li W."/>
            <person name="Chen H.Y."/>
            <person name="Chen S.E."/>
            <person name="Zhou L.G."/>
            <person name="Ni X.B."/>
            <person name="Tian J.H."/>
            <person name="Sheng Y."/>
            <person name="Liu T."/>
            <person name="Pan Y.S."/>
            <person name="Xia L.Y."/>
            <person name="Li J."/>
            <person name="Zhao F."/>
            <person name="Cao W.C."/>
        </authorList>
    </citation>
    <scope>NUCLEOTIDE SEQUENCE [LARGE SCALE GENOMIC DNA]</scope>
    <source>
        <strain evidence="1">Iper-2018</strain>
    </source>
</reference>
<organism evidence="1 2">
    <name type="scientific">Ixodes persulcatus</name>
    <name type="common">Taiga tick</name>
    <dbReference type="NCBI Taxonomy" id="34615"/>
    <lineage>
        <taxon>Eukaryota</taxon>
        <taxon>Metazoa</taxon>
        <taxon>Ecdysozoa</taxon>
        <taxon>Arthropoda</taxon>
        <taxon>Chelicerata</taxon>
        <taxon>Arachnida</taxon>
        <taxon>Acari</taxon>
        <taxon>Parasitiformes</taxon>
        <taxon>Ixodida</taxon>
        <taxon>Ixodoidea</taxon>
        <taxon>Ixodidae</taxon>
        <taxon>Ixodinae</taxon>
        <taxon>Ixodes</taxon>
    </lineage>
</organism>
<evidence type="ECO:0000313" key="1">
    <source>
        <dbReference type="EMBL" id="KAG0434991.1"/>
    </source>
</evidence>
<name>A0AC60QKU2_IXOPE</name>
<evidence type="ECO:0000313" key="2">
    <source>
        <dbReference type="Proteomes" id="UP000805193"/>
    </source>
</evidence>
<dbReference type="Proteomes" id="UP000805193">
    <property type="component" value="Unassembled WGS sequence"/>
</dbReference>
<keyword evidence="2" id="KW-1185">Reference proteome</keyword>
<gene>
    <name evidence="1" type="ORF">HPB47_018745</name>
</gene>
<proteinExistence type="predicted"/>
<protein>
    <submittedName>
        <fullName evidence="1">Uncharacterized protein</fullName>
    </submittedName>
</protein>